<dbReference type="EMBL" id="JAOTJD010000029">
    <property type="protein sequence ID" value="MFD3265208.1"/>
    <property type="molecule type" value="Genomic_DNA"/>
</dbReference>
<protein>
    <recommendedName>
        <fullName evidence="3">Thioredoxin-like fold domain-containing protein</fullName>
    </recommendedName>
</protein>
<keyword evidence="2" id="KW-1185">Reference proteome</keyword>
<name>A0ABW6CQ69_9CAUL</name>
<comment type="caution">
    <text evidence="1">The sequence shown here is derived from an EMBL/GenBank/DDBJ whole genome shotgun (WGS) entry which is preliminary data.</text>
</comment>
<reference evidence="1 2" key="1">
    <citation type="submission" date="2022-09" db="EMBL/GenBank/DDBJ databases">
        <title>New species of Phenylobacterium.</title>
        <authorList>
            <person name="Mieszkin S."/>
        </authorList>
    </citation>
    <scope>NUCLEOTIDE SEQUENCE [LARGE SCALE GENOMIC DNA]</scope>
    <source>
        <strain evidence="1 2">HK31-G</strain>
    </source>
</reference>
<sequence length="234" mass="26143">MSFRTWAILLLVVVLAGGGAWAYWNYELRWRPQTITKHQAEITKILESAGWASPGLTQGKLYMVSFRTCPDCLRFKKEEFPALHEQGIDTRVIEIARRDMNGLAKSTPVERSTVAELWIRHGTPSAWELMEAWEAVVPAAWTAPGIVPADSDIARSAVIEAGRKMTDDLRPLLKDNGVAVSEPNGIRYPTLVWWNAKGEMRACACEKRETYRFVRKELAQVAKKAGASAATSGR</sequence>
<evidence type="ECO:0000313" key="1">
    <source>
        <dbReference type="EMBL" id="MFD3265208.1"/>
    </source>
</evidence>
<organism evidence="1 2">
    <name type="scientific">Phenylobacterium ferrooxidans</name>
    <dbReference type="NCBI Taxonomy" id="2982689"/>
    <lineage>
        <taxon>Bacteria</taxon>
        <taxon>Pseudomonadati</taxon>
        <taxon>Pseudomonadota</taxon>
        <taxon>Alphaproteobacteria</taxon>
        <taxon>Caulobacterales</taxon>
        <taxon>Caulobacteraceae</taxon>
        <taxon>Phenylobacterium</taxon>
    </lineage>
</organism>
<gene>
    <name evidence="1" type="ORF">OCL97_14720</name>
</gene>
<dbReference type="RefSeq" id="WP_377370684.1">
    <property type="nucleotide sequence ID" value="NZ_JAOTJD010000029.1"/>
</dbReference>
<proteinExistence type="predicted"/>
<evidence type="ECO:0008006" key="3">
    <source>
        <dbReference type="Google" id="ProtNLM"/>
    </source>
</evidence>
<accession>A0ABW6CQ69</accession>
<evidence type="ECO:0000313" key="2">
    <source>
        <dbReference type="Proteomes" id="UP001598130"/>
    </source>
</evidence>
<dbReference type="Proteomes" id="UP001598130">
    <property type="component" value="Unassembled WGS sequence"/>
</dbReference>